<proteinExistence type="predicted"/>
<dbReference type="EnsemblMetazoa" id="OVOC1607.1">
    <property type="protein sequence ID" value="OVOC1607.1"/>
    <property type="gene ID" value="WBGene00238416"/>
</dbReference>
<evidence type="ECO:0000313" key="2">
    <source>
        <dbReference type="EnsemblMetazoa" id="OVOC1607.1"/>
    </source>
</evidence>
<evidence type="ECO:0000256" key="1">
    <source>
        <dbReference type="SAM" id="MobiDB-lite"/>
    </source>
</evidence>
<accession>A0A8R1TNV4</accession>
<dbReference type="EMBL" id="CMVM020000048">
    <property type="status" value="NOT_ANNOTATED_CDS"/>
    <property type="molecule type" value="Genomic_DNA"/>
</dbReference>
<feature type="region of interest" description="Disordered" evidence="1">
    <location>
        <begin position="30"/>
        <end position="71"/>
    </location>
</feature>
<dbReference type="AlphaFoldDB" id="A0A8R1TNV4"/>
<dbReference type="OMA" id="HHQISRI"/>
<protein>
    <submittedName>
        <fullName evidence="2">Uncharacterized protein</fullName>
    </submittedName>
</protein>
<feature type="compositionally biased region" description="Acidic residues" evidence="1">
    <location>
        <begin position="33"/>
        <end position="64"/>
    </location>
</feature>
<organism evidence="2 3">
    <name type="scientific">Onchocerca volvulus</name>
    <dbReference type="NCBI Taxonomy" id="6282"/>
    <lineage>
        <taxon>Eukaryota</taxon>
        <taxon>Metazoa</taxon>
        <taxon>Ecdysozoa</taxon>
        <taxon>Nematoda</taxon>
        <taxon>Chromadorea</taxon>
        <taxon>Rhabditida</taxon>
        <taxon>Spirurina</taxon>
        <taxon>Spiruromorpha</taxon>
        <taxon>Filarioidea</taxon>
        <taxon>Onchocercidae</taxon>
        <taxon>Onchocerca</taxon>
    </lineage>
</organism>
<reference evidence="2" key="2">
    <citation type="submission" date="2022-06" db="UniProtKB">
        <authorList>
            <consortium name="EnsemblMetazoa"/>
        </authorList>
    </citation>
    <scope>IDENTIFICATION</scope>
</reference>
<sequence length="71" mass="8297">MILKWYLFTNIRIQFDRLQATFFHHQISRIKDDDDDDDDNDDVDDVNVVNDDDDDVDDDDDDVDGGSNGRC</sequence>
<evidence type="ECO:0000313" key="3">
    <source>
        <dbReference type="Proteomes" id="UP000024404"/>
    </source>
</evidence>
<dbReference type="Proteomes" id="UP000024404">
    <property type="component" value="Unassembled WGS sequence"/>
</dbReference>
<reference evidence="3" key="1">
    <citation type="submission" date="2013-10" db="EMBL/GenBank/DDBJ databases">
        <title>Genome sequencing of Onchocerca volvulus.</title>
        <authorList>
            <person name="Cotton J."/>
            <person name="Tsai J."/>
            <person name="Stanley E."/>
            <person name="Tracey A."/>
            <person name="Holroyd N."/>
            <person name="Lustigman S."/>
            <person name="Berriman M."/>
        </authorList>
    </citation>
    <scope>NUCLEOTIDE SEQUENCE</scope>
</reference>
<name>A0A8R1TNV4_ONCVO</name>
<keyword evidence="3" id="KW-1185">Reference proteome</keyword>